<feature type="non-terminal residue" evidence="2">
    <location>
        <position position="1"/>
    </location>
</feature>
<name>A0A8S3GVT2_9BILA</name>
<protein>
    <submittedName>
        <fullName evidence="2">Uncharacterized protein</fullName>
    </submittedName>
</protein>
<sequence length="96" mass="11368">CHTAKRQYFIAVDFFTGIKADEYSVYDPTGKILQYRIESKYRILQLLELVSYPTKTIIGKLKSKVKMTVYEADFDIYDNRTQQWLKGTVKQGWKVF</sequence>
<proteinExistence type="predicted"/>
<reference evidence="2" key="1">
    <citation type="submission" date="2021-02" db="EMBL/GenBank/DDBJ databases">
        <authorList>
            <person name="Nowell W R."/>
        </authorList>
    </citation>
    <scope>NUCLEOTIDE SEQUENCE</scope>
</reference>
<dbReference type="EMBL" id="CAJOBH010280003">
    <property type="protein sequence ID" value="CAF5170320.1"/>
    <property type="molecule type" value="Genomic_DNA"/>
</dbReference>
<comment type="caution">
    <text evidence="2">The sequence shown here is derived from an EMBL/GenBank/DDBJ whole genome shotgun (WGS) entry which is preliminary data.</text>
</comment>
<organism evidence="2 3">
    <name type="scientific">Rotaria magnacalcarata</name>
    <dbReference type="NCBI Taxonomy" id="392030"/>
    <lineage>
        <taxon>Eukaryota</taxon>
        <taxon>Metazoa</taxon>
        <taxon>Spiralia</taxon>
        <taxon>Gnathifera</taxon>
        <taxon>Rotifera</taxon>
        <taxon>Eurotatoria</taxon>
        <taxon>Bdelloidea</taxon>
        <taxon>Philodinida</taxon>
        <taxon>Philodinidae</taxon>
        <taxon>Rotaria</taxon>
    </lineage>
</organism>
<dbReference type="Proteomes" id="UP000681720">
    <property type="component" value="Unassembled WGS sequence"/>
</dbReference>
<accession>A0A8S3GVT2</accession>
<gene>
    <name evidence="2" type="ORF">BYL167_LOCUS77111</name>
    <name evidence="1" type="ORF">GIL414_LOCUS20284</name>
</gene>
<dbReference type="EMBL" id="CAJOBJ010013159">
    <property type="protein sequence ID" value="CAF4169167.1"/>
    <property type="molecule type" value="Genomic_DNA"/>
</dbReference>
<evidence type="ECO:0000313" key="1">
    <source>
        <dbReference type="EMBL" id="CAF4169167.1"/>
    </source>
</evidence>
<evidence type="ECO:0000313" key="2">
    <source>
        <dbReference type="EMBL" id="CAF5170320.1"/>
    </source>
</evidence>
<dbReference type="AlphaFoldDB" id="A0A8S3GVT2"/>
<dbReference type="Proteomes" id="UP000681967">
    <property type="component" value="Unassembled WGS sequence"/>
</dbReference>
<evidence type="ECO:0000313" key="3">
    <source>
        <dbReference type="Proteomes" id="UP000681967"/>
    </source>
</evidence>